<accession>A0AAD2CC70</accession>
<gene>
    <name evidence="1" type="ORF">CYCCA115_LOCUS1254</name>
</gene>
<dbReference type="Proteomes" id="UP001295423">
    <property type="component" value="Unassembled WGS sequence"/>
</dbReference>
<evidence type="ECO:0000313" key="2">
    <source>
        <dbReference type="Proteomes" id="UP001295423"/>
    </source>
</evidence>
<protein>
    <recommendedName>
        <fullName evidence="3">Integrase catalytic domain-containing protein</fullName>
    </recommendedName>
</protein>
<keyword evidence="2" id="KW-1185">Reference proteome</keyword>
<dbReference type="InterPro" id="IPR036397">
    <property type="entry name" value="RNaseH_sf"/>
</dbReference>
<proteinExistence type="predicted"/>
<evidence type="ECO:0000313" key="1">
    <source>
        <dbReference type="EMBL" id="CAJ1926911.1"/>
    </source>
</evidence>
<evidence type="ECO:0008006" key="3">
    <source>
        <dbReference type="Google" id="ProtNLM"/>
    </source>
</evidence>
<dbReference type="GO" id="GO:0003676">
    <property type="term" value="F:nucleic acid binding"/>
    <property type="evidence" value="ECO:0007669"/>
    <property type="project" value="InterPro"/>
</dbReference>
<dbReference type="EMBL" id="CAKOGP040000008">
    <property type="protein sequence ID" value="CAJ1926911.1"/>
    <property type="molecule type" value="Genomic_DNA"/>
</dbReference>
<name>A0AAD2CC70_9STRA</name>
<dbReference type="SUPFAM" id="SSF53098">
    <property type="entry name" value="Ribonuclease H-like"/>
    <property type="match status" value="1"/>
</dbReference>
<dbReference type="Gene3D" id="3.30.420.10">
    <property type="entry name" value="Ribonuclease H-like superfamily/Ribonuclease H"/>
    <property type="match status" value="1"/>
</dbReference>
<reference evidence="1" key="1">
    <citation type="submission" date="2023-08" db="EMBL/GenBank/DDBJ databases">
        <authorList>
            <person name="Audoor S."/>
            <person name="Bilcke G."/>
        </authorList>
    </citation>
    <scope>NUCLEOTIDE SEQUENCE</scope>
</reference>
<organism evidence="1 2">
    <name type="scientific">Cylindrotheca closterium</name>
    <dbReference type="NCBI Taxonomy" id="2856"/>
    <lineage>
        <taxon>Eukaryota</taxon>
        <taxon>Sar</taxon>
        <taxon>Stramenopiles</taxon>
        <taxon>Ochrophyta</taxon>
        <taxon>Bacillariophyta</taxon>
        <taxon>Bacillariophyceae</taxon>
        <taxon>Bacillariophycidae</taxon>
        <taxon>Bacillariales</taxon>
        <taxon>Bacillariaceae</taxon>
        <taxon>Cylindrotheca</taxon>
    </lineage>
</organism>
<dbReference type="AlphaFoldDB" id="A0AAD2CC70"/>
<sequence>MRVRNGKLYGVEIFLFTDNSTAESVFYNGNSSSKRLFHLMDNDSRPQGIMLFQLNNTGIHLDSGSTFHLRTNEDDFKEGTLQGIDGGFHYTSNIEGRRLYQEGIDKVFDSVCKLDTRASDNINSLSNMVKDGFDVFMDTKRENSFFVTRNGTTWRFGHRNGLHTLVDEPAVATAMFHNHARGLDNAGVDPRFDIEIKRHKGMAFILQRDRINMGEAMNEYHGLWKWTKFAQWCYELAKDRRWDFDDLEIRFGGLPSTFVQEAKQRGIRKDFHEWTDGRGFIYDEVPAGMELDEIHIVPNNLHDDMEGYCALQSVEKNKEGFTNKQVKRANVAQSGYHMMGAPGAELFKLAIWGNFFKNCPITEEDVNISEKIYGPSISTIKGKQKRTTPKAVVDDWIEMPKELLKHNLNLDLCIDIMFINNVVFFVSIDKAIKFRFSTELKDRTKDAIYKSIDEILRIYNHAEFRIKTIYCDNEFKPVFDDVKDNMDVTMNYAAPGEHEPTIERSNQTLKGLFRAHYHQMVFKAIPKVLTIALLKHVTKVINFYPAKEGISKYYSPHMIVRQKPVDFSKECVAEIGSFVQGYGHTTNNSQRSRTIDGIYLGMNDSIQSGHMLLDLNTKKTVTRPYVTLLPITKQVIKIVEQMAHDKGVCDLRTYHWKNGEIILDGDLLAGVDPDELWDDTYIPRENEYKRSNENLRNEKIDQDEIDVKIKSMMFANLWRIWMITKMKKMNLTVIRTNQATMIIMKMMK</sequence>
<dbReference type="InterPro" id="IPR012337">
    <property type="entry name" value="RNaseH-like_sf"/>
</dbReference>
<comment type="caution">
    <text evidence="1">The sequence shown here is derived from an EMBL/GenBank/DDBJ whole genome shotgun (WGS) entry which is preliminary data.</text>
</comment>